<protein>
    <submittedName>
        <fullName evidence="3">TRAP transporter fused permease subunit</fullName>
    </submittedName>
</protein>
<comment type="caution">
    <text evidence="3">The sequence shown here is derived from an EMBL/GenBank/DDBJ whole genome shotgun (WGS) entry which is preliminary data.</text>
</comment>
<gene>
    <name evidence="3" type="ORF">ENM11_07685</name>
</gene>
<name>A0A7C5QE14_CALS0</name>
<dbReference type="NCBIfam" id="TIGR02123">
    <property type="entry name" value="TRAP_fused"/>
    <property type="match status" value="1"/>
</dbReference>
<organism evidence="3">
    <name type="scientific">Caldiarchaeum subterraneum</name>
    <dbReference type="NCBI Taxonomy" id="311458"/>
    <lineage>
        <taxon>Archaea</taxon>
        <taxon>Nitrososphaerota</taxon>
        <taxon>Candidatus Caldarchaeales</taxon>
        <taxon>Candidatus Caldarchaeaceae</taxon>
        <taxon>Candidatus Caldarchaeum</taxon>
    </lineage>
</organism>
<feature type="transmembrane region" description="Helical" evidence="1">
    <location>
        <begin position="560"/>
        <end position="580"/>
    </location>
</feature>
<feature type="transmembrane region" description="Helical" evidence="1">
    <location>
        <begin position="444"/>
        <end position="477"/>
    </location>
</feature>
<feature type="transmembrane region" description="Helical" evidence="1">
    <location>
        <begin position="365"/>
        <end position="383"/>
    </location>
</feature>
<feature type="transmembrane region" description="Helical" evidence="1">
    <location>
        <begin position="130"/>
        <end position="149"/>
    </location>
</feature>
<feature type="transmembrane region" description="Helical" evidence="1">
    <location>
        <begin position="592"/>
        <end position="610"/>
    </location>
</feature>
<dbReference type="Pfam" id="PF06808">
    <property type="entry name" value="DctM"/>
    <property type="match status" value="1"/>
</dbReference>
<accession>A0A7C5QE14</accession>
<feature type="transmembrane region" description="Helical" evidence="1">
    <location>
        <begin position="295"/>
        <end position="320"/>
    </location>
</feature>
<feature type="transmembrane region" description="Helical" evidence="1">
    <location>
        <begin position="340"/>
        <end position="359"/>
    </location>
</feature>
<feature type="transmembrane region" description="Helical" evidence="1">
    <location>
        <begin position="263"/>
        <end position="289"/>
    </location>
</feature>
<sequence>MAERTGQLTEHITNLLAIVLIGWSLYNTIPLNLILPSWLFDLLPVKPPIETYRFRWTHLALILLLATILQEKNKILKVVKILVAAVSLLYPLAEYERFIYSSAVPNTLDVVVGLAAIAMLLHVVWRSSGLAVTILLVSFIIYGLTGYYWPEPFTHRGYELDRLVGHLFMTLEGIFGVAIDVSASLVILFIFYGALMDAAGASKFFTELVYMMMGRSPSSPGRATVLLTGLIGGPQGSGVATTLSVGPLVKDYLLKAGYKPEKAAGLLSAGGMGAVISPPLLGAAAFLMVEFLRVPLLSVLIMVTIPTLLLYLDLYFIAWLEAKAYGFRAVEMPKPKLTSILRRMYHLASIAVLVGILAYGRSPGLAIAAAVGVLIVSSFLSPDRSEWITPRRLLNAFTTAAKDFVPVGCILAGVGIVIGVFTLTGLGLKLAGIIVAGSAGIRELALFLSGVAVILVGLAVPITASYVVTVVVVAPALHAMGIPTHVSHIFVFYYSVLSEVSPPIGLSPMAAASLFGAKPFTAIMEAWRYSIPAFLVPYFFSATKEGEALLLLNDPANIQLFSPQSVIVPLALSTLGVILLSIGRAGYFLRKLTVIEGVAISVAGALMGMYPSNTTMLIASISIFAMVLAAQLFKMRATGR</sequence>
<keyword evidence="1" id="KW-0472">Membrane</keyword>
<keyword evidence="1" id="KW-1133">Transmembrane helix</keyword>
<reference evidence="3" key="1">
    <citation type="journal article" date="2020" name="mSystems">
        <title>Genome- and Community-Level Interaction Insights into Carbon Utilization and Element Cycling Functions of Hydrothermarchaeota in Hydrothermal Sediment.</title>
        <authorList>
            <person name="Zhou Z."/>
            <person name="Liu Y."/>
            <person name="Xu W."/>
            <person name="Pan J."/>
            <person name="Luo Z.H."/>
            <person name="Li M."/>
        </authorList>
    </citation>
    <scope>NUCLEOTIDE SEQUENCE [LARGE SCALE GENOMIC DNA]</scope>
    <source>
        <strain evidence="3">SpSt-1056</strain>
    </source>
</reference>
<feature type="transmembrane region" description="Helical" evidence="1">
    <location>
        <begin position="76"/>
        <end position="93"/>
    </location>
</feature>
<feature type="transmembrane region" description="Helical" evidence="1">
    <location>
        <begin position="489"/>
        <end position="515"/>
    </location>
</feature>
<feature type="transmembrane region" description="Helical" evidence="1">
    <location>
        <begin position="99"/>
        <end position="123"/>
    </location>
</feature>
<dbReference type="AlphaFoldDB" id="A0A7C5QE14"/>
<feature type="transmembrane region" description="Helical" evidence="1">
    <location>
        <begin position="169"/>
        <end position="195"/>
    </location>
</feature>
<feature type="domain" description="TRAP C4-dicarboxylate transport system permease DctM subunit" evidence="2">
    <location>
        <begin position="133"/>
        <end position="535"/>
    </location>
</feature>
<dbReference type="EMBL" id="DRWN01000065">
    <property type="protein sequence ID" value="HHK69008.1"/>
    <property type="molecule type" value="Genomic_DNA"/>
</dbReference>
<proteinExistence type="predicted"/>
<feature type="transmembrane region" description="Helical" evidence="1">
    <location>
        <begin position="12"/>
        <end position="40"/>
    </location>
</feature>
<keyword evidence="1" id="KW-0812">Transmembrane</keyword>
<dbReference type="InterPro" id="IPR010656">
    <property type="entry name" value="DctM"/>
</dbReference>
<evidence type="ECO:0000313" key="3">
    <source>
        <dbReference type="EMBL" id="HHK69008.1"/>
    </source>
</evidence>
<feature type="transmembrane region" description="Helical" evidence="1">
    <location>
        <begin position="52"/>
        <end position="69"/>
    </location>
</feature>
<feature type="transmembrane region" description="Helical" evidence="1">
    <location>
        <begin position="616"/>
        <end position="633"/>
    </location>
</feature>
<dbReference type="PANTHER" id="PTHR43849">
    <property type="entry name" value="BLL3936 PROTEIN"/>
    <property type="match status" value="1"/>
</dbReference>
<evidence type="ECO:0000259" key="2">
    <source>
        <dbReference type="Pfam" id="PF06808"/>
    </source>
</evidence>
<dbReference type="PANTHER" id="PTHR43849:SF2">
    <property type="entry name" value="BLL3936 PROTEIN"/>
    <property type="match status" value="1"/>
</dbReference>
<evidence type="ECO:0000256" key="1">
    <source>
        <dbReference type="SAM" id="Phobius"/>
    </source>
</evidence>
<dbReference type="InterPro" id="IPR011853">
    <property type="entry name" value="TRAP_DctM-Dct_fused"/>
</dbReference>
<feature type="transmembrane region" description="Helical" evidence="1">
    <location>
        <begin position="404"/>
        <end position="424"/>
    </location>
</feature>